<comment type="function">
    <text evidence="11">Mannosyltransferase involved in glycosylphosphatidylinositol-anchor biosynthesis.</text>
</comment>
<dbReference type="Pfam" id="PF04188">
    <property type="entry name" value="Mannosyl_trans2"/>
    <property type="match status" value="1"/>
</dbReference>
<evidence type="ECO:0000256" key="8">
    <source>
        <dbReference type="ARBA" id="ARBA00022824"/>
    </source>
</evidence>
<dbReference type="PANTHER" id="PTHR12468">
    <property type="entry name" value="GPI MANNOSYLTRANSFERASE 2"/>
    <property type="match status" value="1"/>
</dbReference>
<proteinExistence type="inferred from homology"/>
<evidence type="ECO:0000256" key="11">
    <source>
        <dbReference type="RuleBase" id="RU363112"/>
    </source>
</evidence>
<name>A0ABY7DZP8_MYAAR</name>
<keyword evidence="9 11" id="KW-1133">Transmembrane helix</keyword>
<protein>
    <recommendedName>
        <fullName evidence="11">GPI mannosyltransferase 2</fullName>
        <ecNumber evidence="11">2.4.1.-</ecNumber>
    </recommendedName>
</protein>
<dbReference type="PANTHER" id="PTHR12468:SF2">
    <property type="entry name" value="GPI MANNOSYLTRANSFERASE 2"/>
    <property type="match status" value="1"/>
</dbReference>
<evidence type="ECO:0000256" key="9">
    <source>
        <dbReference type="ARBA" id="ARBA00022989"/>
    </source>
</evidence>
<evidence type="ECO:0000256" key="1">
    <source>
        <dbReference type="ARBA" id="ARBA00004477"/>
    </source>
</evidence>
<gene>
    <name evidence="13" type="ORF">MAR_008709</name>
</gene>
<keyword evidence="7 11" id="KW-0812">Transmembrane</keyword>
<evidence type="ECO:0000313" key="14">
    <source>
        <dbReference type="Proteomes" id="UP001164746"/>
    </source>
</evidence>
<keyword evidence="10 11" id="KW-0472">Membrane</keyword>
<comment type="similarity">
    <text evidence="3 11">Belongs to the PIGV family.</text>
</comment>
<feature type="transmembrane region" description="Helical" evidence="11">
    <location>
        <begin position="440"/>
        <end position="464"/>
    </location>
</feature>
<evidence type="ECO:0000256" key="10">
    <source>
        <dbReference type="ARBA" id="ARBA00023136"/>
    </source>
</evidence>
<evidence type="ECO:0000313" key="13">
    <source>
        <dbReference type="EMBL" id="WAR02151.1"/>
    </source>
</evidence>
<comment type="subcellular location">
    <subcellularLocation>
        <location evidence="1 11">Endoplasmic reticulum membrane</location>
        <topology evidence="1 11">Multi-pass membrane protein</topology>
    </subcellularLocation>
</comment>
<feature type="transmembrane region" description="Helical" evidence="11">
    <location>
        <begin position="362"/>
        <end position="383"/>
    </location>
</feature>
<keyword evidence="6 11" id="KW-0808">Transferase</keyword>
<feature type="compositionally biased region" description="Low complexity" evidence="12">
    <location>
        <begin position="23"/>
        <end position="32"/>
    </location>
</feature>
<feature type="transmembrane region" description="Helical" evidence="11">
    <location>
        <begin position="637"/>
        <end position="660"/>
    </location>
</feature>
<feature type="transmembrane region" description="Helical" evidence="11">
    <location>
        <begin position="500"/>
        <end position="521"/>
    </location>
</feature>
<organism evidence="13 14">
    <name type="scientific">Mya arenaria</name>
    <name type="common">Soft-shell clam</name>
    <dbReference type="NCBI Taxonomy" id="6604"/>
    <lineage>
        <taxon>Eukaryota</taxon>
        <taxon>Metazoa</taxon>
        <taxon>Spiralia</taxon>
        <taxon>Lophotrochozoa</taxon>
        <taxon>Mollusca</taxon>
        <taxon>Bivalvia</taxon>
        <taxon>Autobranchia</taxon>
        <taxon>Heteroconchia</taxon>
        <taxon>Euheterodonta</taxon>
        <taxon>Imparidentia</taxon>
        <taxon>Neoheterodontei</taxon>
        <taxon>Myida</taxon>
        <taxon>Myoidea</taxon>
        <taxon>Myidae</taxon>
        <taxon>Mya</taxon>
    </lineage>
</organism>
<keyword evidence="5 11" id="KW-0328">Glycosyltransferase</keyword>
<feature type="transmembrane region" description="Helical" evidence="11">
    <location>
        <begin position="476"/>
        <end position="494"/>
    </location>
</feature>
<evidence type="ECO:0000256" key="12">
    <source>
        <dbReference type="SAM" id="MobiDB-lite"/>
    </source>
</evidence>
<keyword evidence="8 11" id="KW-0256">Endoplasmic reticulum</keyword>
<feature type="transmembrane region" description="Helical" evidence="11">
    <location>
        <begin position="589"/>
        <end position="607"/>
    </location>
</feature>
<evidence type="ECO:0000256" key="7">
    <source>
        <dbReference type="ARBA" id="ARBA00022692"/>
    </source>
</evidence>
<evidence type="ECO:0000256" key="4">
    <source>
        <dbReference type="ARBA" id="ARBA00022502"/>
    </source>
</evidence>
<dbReference type="Proteomes" id="UP001164746">
    <property type="component" value="Chromosome 4"/>
</dbReference>
<evidence type="ECO:0000256" key="6">
    <source>
        <dbReference type="ARBA" id="ARBA00022679"/>
    </source>
</evidence>
<comment type="pathway">
    <text evidence="2 11">Glycolipid biosynthesis; glycosylphosphatidylinositol-anchor biosynthesis.</text>
</comment>
<evidence type="ECO:0000256" key="3">
    <source>
        <dbReference type="ARBA" id="ARBA00008698"/>
    </source>
</evidence>
<dbReference type="EMBL" id="CP111015">
    <property type="protein sequence ID" value="WAR02151.1"/>
    <property type="molecule type" value="Genomic_DNA"/>
</dbReference>
<dbReference type="InterPro" id="IPR007315">
    <property type="entry name" value="PIG-V/Gpi18"/>
</dbReference>
<accession>A0ABY7DZP8</accession>
<evidence type="ECO:0000256" key="2">
    <source>
        <dbReference type="ARBA" id="ARBA00004687"/>
    </source>
</evidence>
<reference evidence="13" key="1">
    <citation type="submission" date="2022-11" db="EMBL/GenBank/DDBJ databases">
        <title>Centuries of genome instability and evolution in soft-shell clam transmissible cancer (bioRxiv).</title>
        <authorList>
            <person name="Hart S.F.M."/>
            <person name="Yonemitsu M.A."/>
            <person name="Giersch R.M."/>
            <person name="Beal B.F."/>
            <person name="Arriagada G."/>
            <person name="Davis B.W."/>
            <person name="Ostrander E.A."/>
            <person name="Goff S.P."/>
            <person name="Metzger M.J."/>
        </authorList>
    </citation>
    <scope>NUCLEOTIDE SEQUENCE</scope>
    <source>
        <strain evidence="13">MELC-2E11</strain>
        <tissue evidence="13">Siphon/mantle</tissue>
    </source>
</reference>
<dbReference type="EC" id="2.4.1.-" evidence="11"/>
<keyword evidence="4 11" id="KW-0337">GPI-anchor biosynthesis</keyword>
<feature type="transmembrane region" description="Helical" evidence="11">
    <location>
        <begin position="395"/>
        <end position="416"/>
    </location>
</feature>
<sequence>MNKPECGEPSPVRAGCIGSGRDSVSPSSSSPSLQPYLTRMISPASENVPTISSTMSSSNSPVTMETITVASCGPWAYRASSYTRSRAILVCLETSQKYPQTLAGQYFSERNDERNSYIAPSSKMGAYEADGCGVKQEADAYSALVTRRPAHARFHYIHCHIPERGDKSDGAEMFSSVHVPCAGTDTKILCVDILPVATHNIVHGTPSAASPPDQGPPADDSGSENLKYISHSHNPVFIAWAVLQGNEVGGSDTEDLRVADLTNRHTARHKHQVVSNILLPDHDADAFKPPYDINEGNLLDSIIQSLFGGLRRWDGVYFLHIAEHGYTYENTLAFFPLFPTFVRLTANSVLLPLQFLVQYSSVLLVSAVLVNVTVFVRTAEVLFSLGREVLKNDAIAYNAALLFCITPASIFMTAPYSECLYSFLTLSGLLKLHQNRKTMAAVYFGLSFVTRSNGALNMFFLLYVLGKSVLKEIRNLSRAAMMNWQVSLAIPWIFFTTTVIPYLFLVVICVIPFLGYQLYCYKLYCTGAYKLHIAEQIVAYGRENGLNIQGDEPSSWCQDKLPLAYSYIQSHYWDQGFLQYWEWKQTPNFLLATPATLLVLSLAWTFWKNNRYVCVTLGLDEDGAAKKEADPGPHFRLVGVALLPHVVQSLALTVFAWAFIHIQVLTRMVFSSCPVLYWYSARLISPGEAIQKQFNKYDITSLDCPQVERDENLHESWRNKVISQLTAFKQQDLNTRIVITYFVSYCLIGTVAFSNFLPWT</sequence>
<evidence type="ECO:0000256" key="5">
    <source>
        <dbReference type="ARBA" id="ARBA00022676"/>
    </source>
</evidence>
<feature type="transmembrane region" description="Helical" evidence="11">
    <location>
        <begin position="738"/>
        <end position="757"/>
    </location>
</feature>
<feature type="region of interest" description="Disordered" evidence="12">
    <location>
        <begin position="1"/>
        <end position="35"/>
    </location>
</feature>
<feature type="region of interest" description="Disordered" evidence="12">
    <location>
        <begin position="204"/>
        <end position="226"/>
    </location>
</feature>
<keyword evidence="14" id="KW-1185">Reference proteome</keyword>